<evidence type="ECO:0000259" key="4">
    <source>
        <dbReference type="Pfam" id="PF13407"/>
    </source>
</evidence>
<dbReference type="PANTHER" id="PTHR46847">
    <property type="entry name" value="D-ALLOSE-BINDING PERIPLASMIC PROTEIN-RELATED"/>
    <property type="match status" value="1"/>
</dbReference>
<dbReference type="PROSITE" id="PS51257">
    <property type="entry name" value="PROKAR_LIPOPROTEIN"/>
    <property type="match status" value="1"/>
</dbReference>
<dbReference type="CDD" id="cd01536">
    <property type="entry name" value="PBP1_ABC_sugar_binding-like"/>
    <property type="match status" value="1"/>
</dbReference>
<dbReference type="Proteomes" id="UP000184263">
    <property type="component" value="Unassembled WGS sequence"/>
</dbReference>
<dbReference type="OrthoDB" id="9769193at2"/>
<dbReference type="Gene3D" id="3.40.50.2300">
    <property type="match status" value="2"/>
</dbReference>
<proteinExistence type="inferred from homology"/>
<name>A0A1M6RKB6_SELRU</name>
<reference evidence="5 6" key="1">
    <citation type="submission" date="2016-11" db="EMBL/GenBank/DDBJ databases">
        <authorList>
            <person name="Jaros S."/>
            <person name="Januszkiewicz K."/>
            <person name="Wedrychowicz H."/>
        </authorList>
    </citation>
    <scope>NUCLEOTIDE SEQUENCE [LARGE SCALE GENOMIC DNA]</scope>
    <source>
        <strain evidence="5 6">HD4</strain>
    </source>
</reference>
<evidence type="ECO:0000256" key="2">
    <source>
        <dbReference type="ARBA" id="ARBA00007639"/>
    </source>
</evidence>
<feature type="domain" description="Periplasmic binding protein" evidence="4">
    <location>
        <begin position="34"/>
        <end position="288"/>
    </location>
</feature>
<evidence type="ECO:0000256" key="1">
    <source>
        <dbReference type="ARBA" id="ARBA00004196"/>
    </source>
</evidence>
<dbReference type="RefSeq" id="WP_073088059.1">
    <property type="nucleotide sequence ID" value="NZ_FRBC01000002.1"/>
</dbReference>
<dbReference type="InterPro" id="IPR025997">
    <property type="entry name" value="SBP_2_dom"/>
</dbReference>
<comment type="subcellular location">
    <subcellularLocation>
        <location evidence="1">Cell envelope</location>
    </subcellularLocation>
</comment>
<dbReference type="InterPro" id="IPR028082">
    <property type="entry name" value="Peripla_BP_I"/>
</dbReference>
<keyword evidence="3" id="KW-0732">Signal</keyword>
<evidence type="ECO:0000313" key="6">
    <source>
        <dbReference type="Proteomes" id="UP000184263"/>
    </source>
</evidence>
<gene>
    <name evidence="5" type="ORF">SAMN05216582_102119</name>
</gene>
<dbReference type="GO" id="GO:0030246">
    <property type="term" value="F:carbohydrate binding"/>
    <property type="evidence" value="ECO:0007669"/>
    <property type="project" value="UniProtKB-ARBA"/>
</dbReference>
<organism evidence="5 6">
    <name type="scientific">Selenomonas ruminantium</name>
    <dbReference type="NCBI Taxonomy" id="971"/>
    <lineage>
        <taxon>Bacteria</taxon>
        <taxon>Bacillati</taxon>
        <taxon>Bacillota</taxon>
        <taxon>Negativicutes</taxon>
        <taxon>Selenomonadales</taxon>
        <taxon>Selenomonadaceae</taxon>
        <taxon>Selenomonas</taxon>
    </lineage>
</organism>
<dbReference type="Pfam" id="PF13407">
    <property type="entry name" value="Peripla_BP_4"/>
    <property type="match status" value="1"/>
</dbReference>
<dbReference type="EMBL" id="FRBC01000002">
    <property type="protein sequence ID" value="SHK32903.1"/>
    <property type="molecule type" value="Genomic_DNA"/>
</dbReference>
<sequence length="310" mass="33196">MGKTIKLVFLLMIAMISLGLMGCGGDQASSGQVYFLLHNDAGAGFNEDLKQALVNKAKEHGVTVEVLDGKSDSNMQLDQMNHVIAAKAGAVVVAAVDGDAIIPAVKKANEADIPIIRVNRDINDGKFVSCISDDKEAGRMQGEFMAQKLPPDARIIYMSGEMTQGAAIKRWEGFKEACLDKRPDVKLLAMADCGWNRADALKQMTLWLKIFPQIDGIVGANDEMVLGAIQILKDNNRLNGVWSSGVDATDDALKAVQAGLMSQTVKQDAKGQGEGAWQLVQAALTGNKSSADVVVPFMSITSDNIGQFLK</sequence>
<accession>A0A1M6RKB6</accession>
<protein>
    <submittedName>
        <fullName evidence="5">Inositol transport system substrate-binding protein</fullName>
    </submittedName>
</protein>
<dbReference type="SUPFAM" id="SSF53822">
    <property type="entry name" value="Periplasmic binding protein-like I"/>
    <property type="match status" value="1"/>
</dbReference>
<dbReference type="GO" id="GO:0030313">
    <property type="term" value="C:cell envelope"/>
    <property type="evidence" value="ECO:0007669"/>
    <property type="project" value="UniProtKB-SubCell"/>
</dbReference>
<evidence type="ECO:0000256" key="3">
    <source>
        <dbReference type="ARBA" id="ARBA00022729"/>
    </source>
</evidence>
<dbReference type="PANTHER" id="PTHR46847:SF1">
    <property type="entry name" value="D-ALLOSE-BINDING PERIPLASMIC PROTEIN-RELATED"/>
    <property type="match status" value="1"/>
</dbReference>
<evidence type="ECO:0000313" key="5">
    <source>
        <dbReference type="EMBL" id="SHK32903.1"/>
    </source>
</evidence>
<dbReference type="AlphaFoldDB" id="A0A1M6RKB6"/>
<comment type="similarity">
    <text evidence="2">Belongs to the bacterial solute-binding protein 2 family.</text>
</comment>